<keyword evidence="2" id="KW-0808">Transferase</keyword>
<keyword evidence="3" id="KW-0548">Nucleotidyltransferase</keyword>
<comment type="similarity">
    <text evidence="1">Belongs to the IspD/TarI cytidylyltransferase family. IspD subfamily.</text>
</comment>
<dbReference type="FunFam" id="3.90.550.10:FF:000003">
    <property type="entry name" value="2-C-methyl-D-erythritol 4-phosphate cytidylyltransferase"/>
    <property type="match status" value="1"/>
</dbReference>
<dbReference type="Proteomes" id="UP000708148">
    <property type="component" value="Unassembled WGS sequence"/>
</dbReference>
<dbReference type="InterPro" id="IPR029044">
    <property type="entry name" value="Nucleotide-diphossugar_trans"/>
</dbReference>
<evidence type="ECO:0000256" key="3">
    <source>
        <dbReference type="ARBA" id="ARBA00022695"/>
    </source>
</evidence>
<evidence type="ECO:0000313" key="6">
    <source>
        <dbReference type="EMBL" id="CAD7698782.1"/>
    </source>
</evidence>
<accession>A0A8S1IV31</accession>
<dbReference type="InterPro" id="IPR001228">
    <property type="entry name" value="IspD"/>
</dbReference>
<name>A0A8S1IV31_9CHLO</name>
<protein>
    <recommendedName>
        <fullName evidence="4">2-C-methyl-D-erythritol 4-phosphate cytidylyltransferase, chloroplastic</fullName>
    </recommendedName>
</protein>
<dbReference type="OrthoDB" id="414267at2759"/>
<evidence type="ECO:0000256" key="2">
    <source>
        <dbReference type="ARBA" id="ARBA00022679"/>
    </source>
</evidence>
<dbReference type="CDD" id="cd02516">
    <property type="entry name" value="CDP-ME_synthetase"/>
    <property type="match status" value="1"/>
</dbReference>
<evidence type="ECO:0000256" key="1">
    <source>
        <dbReference type="ARBA" id="ARBA00009789"/>
    </source>
</evidence>
<dbReference type="InterPro" id="IPR034683">
    <property type="entry name" value="IspD/TarI"/>
</dbReference>
<dbReference type="HAMAP" id="MF_00108">
    <property type="entry name" value="IspD"/>
    <property type="match status" value="1"/>
</dbReference>
<evidence type="ECO:0000256" key="5">
    <source>
        <dbReference type="SAM" id="MobiDB-lite"/>
    </source>
</evidence>
<organism evidence="6 7">
    <name type="scientific">Ostreobium quekettii</name>
    <dbReference type="NCBI Taxonomy" id="121088"/>
    <lineage>
        <taxon>Eukaryota</taxon>
        <taxon>Viridiplantae</taxon>
        <taxon>Chlorophyta</taxon>
        <taxon>core chlorophytes</taxon>
        <taxon>Ulvophyceae</taxon>
        <taxon>TCBD clade</taxon>
        <taxon>Bryopsidales</taxon>
        <taxon>Ostreobineae</taxon>
        <taxon>Ostreobiaceae</taxon>
        <taxon>Ostreobium</taxon>
    </lineage>
</organism>
<dbReference type="EMBL" id="CAJHUC010000885">
    <property type="protein sequence ID" value="CAD7698782.1"/>
    <property type="molecule type" value="Genomic_DNA"/>
</dbReference>
<dbReference type="PANTHER" id="PTHR32125">
    <property type="entry name" value="2-C-METHYL-D-ERYTHRITOL 4-PHOSPHATE CYTIDYLYLTRANSFERASE, CHLOROPLASTIC"/>
    <property type="match status" value="1"/>
</dbReference>
<feature type="region of interest" description="Disordered" evidence="5">
    <location>
        <begin position="17"/>
        <end position="50"/>
    </location>
</feature>
<dbReference type="GO" id="GO:0050518">
    <property type="term" value="F:2-C-methyl-D-erythritol 4-phosphate cytidylyltransferase activity"/>
    <property type="evidence" value="ECO:0007669"/>
    <property type="project" value="InterPro"/>
</dbReference>
<dbReference type="Gene3D" id="3.90.550.10">
    <property type="entry name" value="Spore Coat Polysaccharide Biosynthesis Protein SpsA, Chain A"/>
    <property type="match status" value="1"/>
</dbReference>
<evidence type="ECO:0000256" key="4">
    <source>
        <dbReference type="ARBA" id="ARBA00069967"/>
    </source>
</evidence>
<dbReference type="AlphaFoldDB" id="A0A8S1IV31"/>
<dbReference type="InterPro" id="IPR050088">
    <property type="entry name" value="IspD/TarI_cytidylyltransf_bact"/>
</dbReference>
<dbReference type="PANTHER" id="PTHR32125:SF4">
    <property type="entry name" value="2-C-METHYL-D-ERYTHRITOL 4-PHOSPHATE CYTIDYLYLTRANSFERASE, CHLOROPLASTIC"/>
    <property type="match status" value="1"/>
</dbReference>
<gene>
    <name evidence="6" type="ORF">OSTQU699_LOCUS4141</name>
</gene>
<comment type="caution">
    <text evidence="6">The sequence shown here is derived from an EMBL/GenBank/DDBJ whole genome shotgun (WGS) entry which is preliminary data.</text>
</comment>
<proteinExistence type="inferred from homology"/>
<dbReference type="Pfam" id="PF01128">
    <property type="entry name" value="IspD"/>
    <property type="match status" value="1"/>
</dbReference>
<dbReference type="NCBIfam" id="TIGR00453">
    <property type="entry name" value="ispD"/>
    <property type="match status" value="1"/>
</dbReference>
<keyword evidence="7" id="KW-1185">Reference proteome</keyword>
<dbReference type="GO" id="GO:0008299">
    <property type="term" value="P:isoprenoid biosynthetic process"/>
    <property type="evidence" value="ECO:0007669"/>
    <property type="project" value="InterPro"/>
</dbReference>
<dbReference type="SUPFAM" id="SSF53448">
    <property type="entry name" value="Nucleotide-diphospho-sugar transferases"/>
    <property type="match status" value="1"/>
</dbReference>
<evidence type="ECO:0000313" key="7">
    <source>
        <dbReference type="Proteomes" id="UP000708148"/>
    </source>
</evidence>
<sequence>MAALQLPRGLCGRLDAQPPPRCAAQSQARTPQRRRHQPALGDGACSCSQPSAGLCPERPLCTERGRSRRRGAGECVRAMADQAAKTDSGVPAGCVSIVLLAGGVGKRMGAKVPKQYIDLRGQPIATYSMQTFAKMKEVGEIVVVCDPSWRYVFEECAERSGMNVPMRFASPGPERQDSVYNGLQEVSPSVALVAIHDSARPLVRAEDVLKCVLDAWDVGAAVLGVRVKPTIKEVDDQGHVVQTLVRSRLWEVQTPQVIRPDLLKQGFELVRREGLEVTDDVSIVEAMGGRVVVTEGSYTNLKITTPEDMAVAEGLLDDMAPKAAAAAAS</sequence>
<reference evidence="6" key="1">
    <citation type="submission" date="2020-12" db="EMBL/GenBank/DDBJ databases">
        <authorList>
            <person name="Iha C."/>
        </authorList>
    </citation>
    <scope>NUCLEOTIDE SEQUENCE</scope>
</reference>